<dbReference type="Proteomes" id="UP000008888">
    <property type="component" value="Chromosome"/>
</dbReference>
<dbReference type="AlphaFoldDB" id="F9ZV49"/>
<protein>
    <submittedName>
        <fullName evidence="2">Uncharacterized protein</fullName>
    </submittedName>
</protein>
<dbReference type="OrthoDB" id="9998725at2"/>
<sequence>MKTNLLANVRMVQKYDSDTTKGINVFCEEENEGLNENLLGPVQLVMGGPLELFTRFQDLFKTGALPGQLEMSVDVGRGAGGKAKLTVLSIKDPLLQAHVNQTNTARIDTDTGEITGTGQPSQQGQSSQAKQDQTNQAKPGNATGQGKGA</sequence>
<accession>F9ZV49</accession>
<dbReference type="KEGG" id="mmt:Metme_1046"/>
<evidence type="ECO:0000313" key="2">
    <source>
        <dbReference type="EMBL" id="AEF99482.1"/>
    </source>
</evidence>
<reference evidence="3" key="3">
    <citation type="submission" date="2011-05" db="EMBL/GenBank/DDBJ databases">
        <title>Complete sequence of Methylomonas methanica MC09.</title>
        <authorList>
            <consortium name="US DOE Joint Genome Institute"/>
            <person name="Lucas S."/>
            <person name="Han J."/>
            <person name="Lapidus A."/>
            <person name="Cheng J.-F."/>
            <person name="Goodwin L."/>
            <person name="Pitluck S."/>
            <person name="Peters L."/>
            <person name="Mikhailova N."/>
            <person name="Teshima H."/>
            <person name="Han C."/>
            <person name="Tapia R."/>
            <person name="Land M."/>
            <person name="Hauser L."/>
            <person name="Kyrpides N."/>
            <person name="Ivanova N."/>
            <person name="Pagani I."/>
            <person name="Stein L."/>
            <person name="Woyke T."/>
        </authorList>
    </citation>
    <scope>NUCLEOTIDE SEQUENCE [LARGE SCALE GENOMIC DNA]</scope>
    <source>
        <strain evidence="3">MC09</strain>
    </source>
</reference>
<reference key="2">
    <citation type="submission" date="2011-05" db="EMBL/GenBank/DDBJ databases">
        <title>Complete genome sequence of the aerobic marine methanotroph Methylomonas methanica MC09.</title>
        <authorList>
            <person name="Boden R."/>
            <person name="Cunliffe M."/>
            <person name="Scanlan J."/>
            <person name="Moussard H."/>
            <person name="Kits K.D."/>
            <person name="Klotz M."/>
            <person name="Jetten M."/>
            <person name="Vuilleumier S."/>
            <person name="Han J."/>
            <person name="Peters L."/>
            <person name="Mikhailova N."/>
            <person name="Teshima H."/>
            <person name="Tapia R."/>
            <person name="Kyrpides N."/>
            <person name="Ivanova N."/>
            <person name="Pagani I."/>
            <person name="Cheng J.-F."/>
            <person name="Goodwin L."/>
            <person name="Han C."/>
            <person name="Hauser L."/>
            <person name="Land M."/>
            <person name="Lapidus A."/>
            <person name="Lucas S."/>
            <person name="Pitluck S."/>
            <person name="Woyke T."/>
            <person name="Stein L.Y."/>
            <person name="Murrell C."/>
        </authorList>
    </citation>
    <scope>NUCLEOTIDE SEQUENCE</scope>
    <source>
        <strain>MC09</strain>
    </source>
</reference>
<proteinExistence type="predicted"/>
<reference evidence="2 3" key="1">
    <citation type="journal article" date="2011" name="J. Bacteriol.">
        <title>Complete Genome Sequence of the Aerobic Marine Methanotroph Methylomonas methanica MC09.</title>
        <authorList>
            <person name="Boden R."/>
            <person name="Cunliffe M."/>
            <person name="Scanlan J."/>
            <person name="Moussard H."/>
            <person name="Kits K.D."/>
            <person name="Klotz M.G."/>
            <person name="Jetten M.S."/>
            <person name="Vuilleumier S."/>
            <person name="Han J."/>
            <person name="Peters L."/>
            <person name="Mikhailova N."/>
            <person name="Teshima H."/>
            <person name="Tapia R."/>
            <person name="Kyrpides N."/>
            <person name="Ivanova N."/>
            <person name="Pagani I."/>
            <person name="Cheng J.F."/>
            <person name="Goodwin L."/>
            <person name="Han C."/>
            <person name="Hauser L."/>
            <person name="Land M.L."/>
            <person name="Lapidus A."/>
            <person name="Lucas S."/>
            <person name="Pitluck S."/>
            <person name="Woyke T."/>
            <person name="Stein L."/>
            <person name="Murrell J.C."/>
        </authorList>
    </citation>
    <scope>NUCLEOTIDE SEQUENCE [LARGE SCALE GENOMIC DNA]</scope>
    <source>
        <strain evidence="2 3">MC09</strain>
    </source>
</reference>
<evidence type="ECO:0000313" key="3">
    <source>
        <dbReference type="Proteomes" id="UP000008888"/>
    </source>
</evidence>
<dbReference type="EMBL" id="CP002738">
    <property type="protein sequence ID" value="AEF99482.1"/>
    <property type="molecule type" value="Genomic_DNA"/>
</dbReference>
<feature type="compositionally biased region" description="Low complexity" evidence="1">
    <location>
        <begin position="112"/>
        <end position="134"/>
    </location>
</feature>
<dbReference type="eggNOG" id="ENOG5031NDY">
    <property type="taxonomic scope" value="Bacteria"/>
</dbReference>
<feature type="region of interest" description="Disordered" evidence="1">
    <location>
        <begin position="101"/>
        <end position="149"/>
    </location>
</feature>
<evidence type="ECO:0000256" key="1">
    <source>
        <dbReference type="SAM" id="MobiDB-lite"/>
    </source>
</evidence>
<organism evidence="2 3">
    <name type="scientific">Methylomonas methanica (strain DSM 25384 / MC09)</name>
    <dbReference type="NCBI Taxonomy" id="857087"/>
    <lineage>
        <taxon>Bacteria</taxon>
        <taxon>Pseudomonadati</taxon>
        <taxon>Pseudomonadota</taxon>
        <taxon>Gammaproteobacteria</taxon>
        <taxon>Methylococcales</taxon>
        <taxon>Methylococcaceae</taxon>
        <taxon>Methylomonas</taxon>
    </lineage>
</organism>
<keyword evidence="3" id="KW-1185">Reference proteome</keyword>
<gene>
    <name evidence="2" type="ordered locus">Metme_1046</name>
</gene>
<dbReference type="HOGENOM" id="CLU_1747501_0_0_6"/>
<dbReference type="STRING" id="857087.Metme_1046"/>
<name>F9ZV49_METMM</name>
<dbReference type="RefSeq" id="WP_013817748.1">
    <property type="nucleotide sequence ID" value="NC_015572.1"/>
</dbReference>